<evidence type="ECO:0000313" key="1">
    <source>
        <dbReference type="EMBL" id="VDP68929.1"/>
    </source>
</evidence>
<proteinExistence type="predicted"/>
<keyword evidence="2" id="KW-1185">Reference proteome</keyword>
<dbReference type="OrthoDB" id="10563279at2759"/>
<dbReference type="WBParaSite" id="ECPE_0000326501-mRNA-1">
    <property type="protein sequence ID" value="ECPE_0000326501-mRNA-1"/>
    <property type="gene ID" value="ECPE_0000326501"/>
</dbReference>
<dbReference type="EMBL" id="UZAN01040238">
    <property type="protein sequence ID" value="VDP68929.1"/>
    <property type="molecule type" value="Genomic_DNA"/>
</dbReference>
<accession>A0A183A8H7</accession>
<dbReference type="AlphaFoldDB" id="A0A183A8H7"/>
<dbReference type="Proteomes" id="UP000272942">
    <property type="component" value="Unassembled WGS sequence"/>
</dbReference>
<reference evidence="3" key="1">
    <citation type="submission" date="2016-06" db="UniProtKB">
        <authorList>
            <consortium name="WormBaseParasite"/>
        </authorList>
    </citation>
    <scope>IDENTIFICATION</scope>
</reference>
<protein>
    <submittedName>
        <fullName evidence="1 3">Uncharacterized protein</fullName>
    </submittedName>
</protein>
<evidence type="ECO:0000313" key="3">
    <source>
        <dbReference type="WBParaSite" id="ECPE_0000326501-mRNA-1"/>
    </source>
</evidence>
<evidence type="ECO:0000313" key="2">
    <source>
        <dbReference type="Proteomes" id="UP000272942"/>
    </source>
</evidence>
<sequence length="286" mass="32744">MTRQVFNSEQNSSLHFLTHDIFLPIQLSAQALKSYYGSMPNLIADWTNEQDSYDPRSGPIIQGNMEDDVQLCLNQETKRDRISNQLKATHRTKSYNLVPTPENTAPMHPREALVWKPEHEPVPTFGDSPGGYPNRVLYGSPESESFISEQTEHEELPLTFTQAADALNNLRLDCPNPAPVRRRETGARSAESIYEGDDTLIEDNDPNTNFEKFFEDKIHEQNLLLKLMRMEQRNWEGRIVNALQYRNEASLENTLLKTVVKMEAWAFTGASTEKNQFYDPYSGITS</sequence>
<gene>
    <name evidence="1" type="ORF">ECPE_LOCUS3262</name>
</gene>
<reference evidence="1 2" key="2">
    <citation type="submission" date="2018-11" db="EMBL/GenBank/DDBJ databases">
        <authorList>
            <consortium name="Pathogen Informatics"/>
        </authorList>
    </citation>
    <scope>NUCLEOTIDE SEQUENCE [LARGE SCALE GENOMIC DNA]</scope>
    <source>
        <strain evidence="1 2">Egypt</strain>
    </source>
</reference>
<organism evidence="3">
    <name type="scientific">Echinostoma caproni</name>
    <dbReference type="NCBI Taxonomy" id="27848"/>
    <lineage>
        <taxon>Eukaryota</taxon>
        <taxon>Metazoa</taxon>
        <taxon>Spiralia</taxon>
        <taxon>Lophotrochozoa</taxon>
        <taxon>Platyhelminthes</taxon>
        <taxon>Trematoda</taxon>
        <taxon>Digenea</taxon>
        <taxon>Plagiorchiida</taxon>
        <taxon>Echinostomata</taxon>
        <taxon>Echinostomatoidea</taxon>
        <taxon>Echinostomatidae</taxon>
        <taxon>Echinostoma</taxon>
    </lineage>
</organism>
<name>A0A183A8H7_9TREM</name>